<dbReference type="InParanoid" id="H2XU64"/>
<dbReference type="PROSITE" id="PS50835">
    <property type="entry name" value="IG_LIKE"/>
    <property type="match status" value="1"/>
</dbReference>
<organism evidence="3 4">
    <name type="scientific">Ciona intestinalis</name>
    <name type="common">Transparent sea squirt</name>
    <name type="synonym">Ascidia intestinalis</name>
    <dbReference type="NCBI Taxonomy" id="7719"/>
    <lineage>
        <taxon>Eukaryota</taxon>
        <taxon>Metazoa</taxon>
        <taxon>Chordata</taxon>
        <taxon>Tunicata</taxon>
        <taxon>Ascidiacea</taxon>
        <taxon>Phlebobranchia</taxon>
        <taxon>Cionidae</taxon>
        <taxon>Ciona</taxon>
    </lineage>
</organism>
<reference evidence="3" key="2">
    <citation type="submission" date="2025-08" db="UniProtKB">
        <authorList>
            <consortium name="Ensembl"/>
        </authorList>
    </citation>
    <scope>IDENTIFICATION</scope>
</reference>
<evidence type="ECO:0000259" key="2">
    <source>
        <dbReference type="PROSITE" id="PS50835"/>
    </source>
</evidence>
<feature type="domain" description="Ig-like" evidence="2">
    <location>
        <begin position="101"/>
        <end position="136"/>
    </location>
</feature>
<sequence length="136" mass="14893">MDWLKVCLNLILFSGCVYAEVVVMSSKVGATNPVTINAGVSTLSANDDFSWNFTNSVGVETTLDSKELSLNLTKLSEVGEYESLVNGSVVNEITVAYLANPVIQNTRHSVTFNEGDNNRKLICISEGSYPPPHYQW</sequence>
<dbReference type="Proteomes" id="UP000008144">
    <property type="component" value="Unassembled WGS sequence"/>
</dbReference>
<proteinExistence type="predicted"/>
<feature type="chain" id="PRO_5003577481" description="Ig-like domain-containing protein" evidence="1">
    <location>
        <begin position="20"/>
        <end position="136"/>
    </location>
</feature>
<reference evidence="4" key="1">
    <citation type="journal article" date="2002" name="Science">
        <title>The draft genome of Ciona intestinalis: insights into chordate and vertebrate origins.</title>
        <authorList>
            <person name="Dehal P."/>
            <person name="Satou Y."/>
            <person name="Campbell R.K."/>
            <person name="Chapman J."/>
            <person name="Degnan B."/>
            <person name="De Tomaso A."/>
            <person name="Davidson B."/>
            <person name="Di Gregorio A."/>
            <person name="Gelpke M."/>
            <person name="Goodstein D.M."/>
            <person name="Harafuji N."/>
            <person name="Hastings K.E."/>
            <person name="Ho I."/>
            <person name="Hotta K."/>
            <person name="Huang W."/>
            <person name="Kawashima T."/>
            <person name="Lemaire P."/>
            <person name="Martinez D."/>
            <person name="Meinertzhagen I.A."/>
            <person name="Necula S."/>
            <person name="Nonaka M."/>
            <person name="Putnam N."/>
            <person name="Rash S."/>
            <person name="Saiga H."/>
            <person name="Satake M."/>
            <person name="Terry A."/>
            <person name="Yamada L."/>
            <person name="Wang H.G."/>
            <person name="Awazu S."/>
            <person name="Azumi K."/>
            <person name="Boore J."/>
            <person name="Branno M."/>
            <person name="Chin-Bow S."/>
            <person name="DeSantis R."/>
            <person name="Doyle S."/>
            <person name="Francino P."/>
            <person name="Keys D.N."/>
            <person name="Haga S."/>
            <person name="Hayashi H."/>
            <person name="Hino K."/>
            <person name="Imai K.S."/>
            <person name="Inaba K."/>
            <person name="Kano S."/>
            <person name="Kobayashi K."/>
            <person name="Kobayashi M."/>
            <person name="Lee B.I."/>
            <person name="Makabe K.W."/>
            <person name="Manohar C."/>
            <person name="Matassi G."/>
            <person name="Medina M."/>
            <person name="Mochizuki Y."/>
            <person name="Mount S."/>
            <person name="Morishita T."/>
            <person name="Miura S."/>
            <person name="Nakayama A."/>
            <person name="Nishizaka S."/>
            <person name="Nomoto H."/>
            <person name="Ohta F."/>
            <person name="Oishi K."/>
            <person name="Rigoutsos I."/>
            <person name="Sano M."/>
            <person name="Sasaki A."/>
            <person name="Sasakura Y."/>
            <person name="Shoguchi E."/>
            <person name="Shin-i T."/>
            <person name="Spagnuolo A."/>
            <person name="Stainier D."/>
            <person name="Suzuki M.M."/>
            <person name="Tassy O."/>
            <person name="Takatori N."/>
            <person name="Tokuoka M."/>
            <person name="Yagi K."/>
            <person name="Yoshizaki F."/>
            <person name="Wada S."/>
            <person name="Zhang C."/>
            <person name="Hyatt P.D."/>
            <person name="Larimer F."/>
            <person name="Detter C."/>
            <person name="Doggett N."/>
            <person name="Glavina T."/>
            <person name="Hawkins T."/>
            <person name="Richardson P."/>
            <person name="Lucas S."/>
            <person name="Kohara Y."/>
            <person name="Levine M."/>
            <person name="Satoh N."/>
            <person name="Rokhsar D.S."/>
        </authorList>
    </citation>
    <scope>NUCLEOTIDE SEQUENCE [LARGE SCALE GENOMIC DNA]</scope>
</reference>
<keyword evidence="4" id="KW-1185">Reference proteome</keyword>
<evidence type="ECO:0000313" key="4">
    <source>
        <dbReference type="Proteomes" id="UP000008144"/>
    </source>
</evidence>
<feature type="signal peptide" evidence="1">
    <location>
        <begin position="1"/>
        <end position="19"/>
    </location>
</feature>
<accession>H2XU64</accession>
<dbReference type="HOGENOM" id="CLU_1880037_0_0_1"/>
<evidence type="ECO:0000313" key="3">
    <source>
        <dbReference type="Ensembl" id="ENSCINP00000033198.1"/>
    </source>
</evidence>
<reference evidence="3" key="3">
    <citation type="submission" date="2025-09" db="UniProtKB">
        <authorList>
            <consortium name="Ensembl"/>
        </authorList>
    </citation>
    <scope>IDENTIFICATION</scope>
</reference>
<dbReference type="Ensembl" id="ENSCINT00000036308.1">
    <property type="protein sequence ID" value="ENSCINP00000033198.1"/>
    <property type="gene ID" value="ENSCING00000024211.1"/>
</dbReference>
<protein>
    <recommendedName>
        <fullName evidence="2">Ig-like domain-containing protein</fullName>
    </recommendedName>
</protein>
<dbReference type="InterPro" id="IPR007110">
    <property type="entry name" value="Ig-like_dom"/>
</dbReference>
<keyword evidence="1" id="KW-0732">Signal</keyword>
<dbReference type="PROSITE" id="PS51257">
    <property type="entry name" value="PROKAR_LIPOPROTEIN"/>
    <property type="match status" value="1"/>
</dbReference>
<dbReference type="AlphaFoldDB" id="H2XU64"/>
<evidence type="ECO:0000256" key="1">
    <source>
        <dbReference type="SAM" id="SignalP"/>
    </source>
</evidence>
<name>H2XU64_CIOIN</name>